<evidence type="ECO:0000313" key="1">
    <source>
        <dbReference type="EMBL" id="KAJ8668994.1"/>
    </source>
</evidence>
<gene>
    <name evidence="1" type="ORF">QAD02_000253</name>
</gene>
<evidence type="ECO:0000313" key="2">
    <source>
        <dbReference type="Proteomes" id="UP001239111"/>
    </source>
</evidence>
<dbReference type="Proteomes" id="UP001239111">
    <property type="component" value="Chromosome 3"/>
</dbReference>
<proteinExistence type="predicted"/>
<name>A0ACC2NCU3_9HYME</name>
<keyword evidence="2" id="KW-1185">Reference proteome</keyword>
<sequence>MQRCAPRLVVADGVVEDAPRYRDVSSGVIGSQGDRLQREKRYNFEAGKLYGVVAWPYTIQNSRLYKRLPFLEEYRILISTIPLVAATFYMSVYLKRRCERNIKEKLKEMKIDI</sequence>
<organism evidence="1 2">
    <name type="scientific">Eretmocerus hayati</name>
    <dbReference type="NCBI Taxonomy" id="131215"/>
    <lineage>
        <taxon>Eukaryota</taxon>
        <taxon>Metazoa</taxon>
        <taxon>Ecdysozoa</taxon>
        <taxon>Arthropoda</taxon>
        <taxon>Hexapoda</taxon>
        <taxon>Insecta</taxon>
        <taxon>Pterygota</taxon>
        <taxon>Neoptera</taxon>
        <taxon>Endopterygota</taxon>
        <taxon>Hymenoptera</taxon>
        <taxon>Apocrita</taxon>
        <taxon>Proctotrupomorpha</taxon>
        <taxon>Chalcidoidea</taxon>
        <taxon>Aphelinidae</taxon>
        <taxon>Aphelininae</taxon>
        <taxon>Eretmocerus</taxon>
    </lineage>
</organism>
<accession>A0ACC2NCU3</accession>
<reference evidence="1" key="1">
    <citation type="submission" date="2023-04" db="EMBL/GenBank/DDBJ databases">
        <title>A chromosome-level genome assembly of the parasitoid wasp Eretmocerus hayati.</title>
        <authorList>
            <person name="Zhong Y."/>
            <person name="Liu S."/>
            <person name="Liu Y."/>
        </authorList>
    </citation>
    <scope>NUCLEOTIDE SEQUENCE</scope>
    <source>
        <strain evidence="1">ZJU_SS_LIU_2023</strain>
    </source>
</reference>
<protein>
    <submittedName>
        <fullName evidence="1">Uncharacterized protein</fullName>
    </submittedName>
</protein>
<dbReference type="EMBL" id="CM056743">
    <property type="protein sequence ID" value="KAJ8668994.1"/>
    <property type="molecule type" value="Genomic_DNA"/>
</dbReference>
<comment type="caution">
    <text evidence="1">The sequence shown here is derived from an EMBL/GenBank/DDBJ whole genome shotgun (WGS) entry which is preliminary data.</text>
</comment>